<evidence type="ECO:0008006" key="3">
    <source>
        <dbReference type="Google" id="ProtNLM"/>
    </source>
</evidence>
<dbReference type="Proteomes" id="UP000251241">
    <property type="component" value="Unassembled WGS sequence"/>
</dbReference>
<accession>A0A2X2JJ55</accession>
<evidence type="ECO:0000313" key="1">
    <source>
        <dbReference type="EMBL" id="SPZ92166.1"/>
    </source>
</evidence>
<sequence>MEFIINIENYKQFIREDKYLIIDTEFIEKNSLETCRRLTINGIQDKELLLYVSNINVENTRIEINDCSFTAVSIENSTIDEVIFNTVEVSEEKNGKFALFKTFIDTSKLKYLWFYYCKLYNGLIVRKESEIESLSINETVIDRSFTFINSKCKTITVESSNVSEISIDRNDYPKKNGRTEVDSINIFRTEGLKNIKVWEVNFKNFHIHKVVLNKSAKLSEHNNEIYVKTPDKYKEIEEIKISESTISSNIIFVFDNAKHLKIFESNLGDVILNYWQIGDLLFSDSNFSESIYFGSSNQIKTIDKLLIENCTFDDVFNMSSIWFKEEAFFLGLVFNKYPSFFYHNAFKENCKTDFKYSNLQNLVFQKIDFSFFSFKQFDITNVEFRDCHWLSERKFFVSRNIVFDDKTDIDEVDEWIKIKDIYSKLKTSSEKSSDFINLEKFYISEQETKRKIHRRKSDWIEFLLMGFHKAISSYGVNFKKPLFFILCSIVCFAIVFIFTGFYVGDTLVKYEFSFDASNTIITFRDLGYSLIYSLKNILPFQVGLNFFLHSDKSLEISQTLELIHKIINLILATSFTGAFVRYLRK</sequence>
<name>A0A2X2JJ55_SPHMU</name>
<gene>
    <name evidence="1" type="ORF">NCTC11343_04215</name>
</gene>
<dbReference type="EMBL" id="UAUU01000011">
    <property type="protein sequence ID" value="SPZ92166.1"/>
    <property type="molecule type" value="Genomic_DNA"/>
</dbReference>
<protein>
    <recommendedName>
        <fullName evidence="3">Pentapeptide repeat-containing protein</fullName>
    </recommendedName>
</protein>
<dbReference type="RefSeq" id="WP_112375734.1">
    <property type="nucleotide sequence ID" value="NZ_CP069793.1"/>
</dbReference>
<dbReference type="AlphaFoldDB" id="A0A2X2JJ55"/>
<reference evidence="1 2" key="1">
    <citation type="submission" date="2018-06" db="EMBL/GenBank/DDBJ databases">
        <authorList>
            <consortium name="Pathogen Informatics"/>
            <person name="Doyle S."/>
        </authorList>
    </citation>
    <scope>NUCLEOTIDE SEQUENCE [LARGE SCALE GENOMIC DNA]</scope>
    <source>
        <strain evidence="1 2">NCTC11343</strain>
    </source>
</reference>
<proteinExistence type="predicted"/>
<organism evidence="1 2">
    <name type="scientific">Sphingobacterium multivorum</name>
    <dbReference type="NCBI Taxonomy" id="28454"/>
    <lineage>
        <taxon>Bacteria</taxon>
        <taxon>Pseudomonadati</taxon>
        <taxon>Bacteroidota</taxon>
        <taxon>Sphingobacteriia</taxon>
        <taxon>Sphingobacteriales</taxon>
        <taxon>Sphingobacteriaceae</taxon>
        <taxon>Sphingobacterium</taxon>
    </lineage>
</organism>
<evidence type="ECO:0000313" key="2">
    <source>
        <dbReference type="Proteomes" id="UP000251241"/>
    </source>
</evidence>
<dbReference type="GeneID" id="97182032"/>